<dbReference type="InterPro" id="IPR023404">
    <property type="entry name" value="rSAM_horseshoe"/>
</dbReference>
<evidence type="ECO:0000256" key="2">
    <source>
        <dbReference type="RuleBase" id="RU364116"/>
    </source>
</evidence>
<keyword evidence="2" id="KW-0949">S-adenosyl-L-methionine</keyword>
<dbReference type="SFLD" id="SFLDG01065">
    <property type="entry name" value="anaerobic_coproporphyrinogen-I"/>
    <property type="match status" value="2"/>
</dbReference>
<comment type="function">
    <text evidence="2">Probably acts as a heme chaperone, transferring heme to an unknown acceptor. Binds one molecule of heme per monomer, possibly covalently. Binds 1 [4Fe-4S] cluster. The cluster is coordinated with 3 cysteines and an exchangeable S-adenosyl-L-methionine.</text>
</comment>
<comment type="caution">
    <text evidence="4">The sequence shown here is derived from an EMBL/GenBank/DDBJ whole genome shotgun (WGS) entry which is preliminary data.</text>
</comment>
<dbReference type="SFLD" id="SFLDS00029">
    <property type="entry name" value="Radical_SAM"/>
    <property type="match status" value="2"/>
</dbReference>
<keyword evidence="2" id="KW-0143">Chaperone</keyword>
<evidence type="ECO:0000256" key="1">
    <source>
        <dbReference type="ARBA" id="ARBA00006100"/>
    </source>
</evidence>
<proteinExistence type="inferred from homology"/>
<dbReference type="InterPro" id="IPR034505">
    <property type="entry name" value="Coproporphyrinogen-III_oxidase"/>
</dbReference>
<dbReference type="InterPro" id="IPR007197">
    <property type="entry name" value="rSAM"/>
</dbReference>
<dbReference type="GO" id="GO:0046872">
    <property type="term" value="F:metal ion binding"/>
    <property type="evidence" value="ECO:0007669"/>
    <property type="project" value="UniProtKB-UniRule"/>
</dbReference>
<dbReference type="SFLD" id="SFLDF00288">
    <property type="entry name" value="HemN-like__clustered_with_nucl"/>
    <property type="match status" value="1"/>
</dbReference>
<gene>
    <name evidence="4" type="primary">hemW</name>
    <name evidence="4" type="ORF">FJZ47_19240</name>
</gene>
<dbReference type="GO" id="GO:0006779">
    <property type="term" value="P:porphyrin-containing compound biosynthetic process"/>
    <property type="evidence" value="ECO:0007669"/>
    <property type="project" value="InterPro"/>
</dbReference>
<keyword evidence="2" id="KW-0004">4Fe-4S</keyword>
<accession>A0A937W6D4</accession>
<dbReference type="SFLD" id="SFLDF00562">
    <property type="entry name" value="HemN-like__clustered_with_heat"/>
    <property type="match status" value="1"/>
</dbReference>
<dbReference type="Proteomes" id="UP000712673">
    <property type="component" value="Unassembled WGS sequence"/>
</dbReference>
<dbReference type="SMART" id="SM00729">
    <property type="entry name" value="Elp3"/>
    <property type="match status" value="1"/>
</dbReference>
<dbReference type="Gene3D" id="3.80.30.20">
    <property type="entry name" value="tm_1862 like domain"/>
    <property type="match status" value="1"/>
</dbReference>
<dbReference type="GO" id="GO:0051539">
    <property type="term" value="F:4 iron, 4 sulfur cluster binding"/>
    <property type="evidence" value="ECO:0007669"/>
    <property type="project" value="UniProtKB-UniRule"/>
</dbReference>
<dbReference type="GO" id="GO:0004109">
    <property type="term" value="F:coproporphyrinogen oxidase activity"/>
    <property type="evidence" value="ECO:0007669"/>
    <property type="project" value="InterPro"/>
</dbReference>
<dbReference type="InterPro" id="IPR058240">
    <property type="entry name" value="rSAM_sf"/>
</dbReference>
<dbReference type="InterPro" id="IPR004559">
    <property type="entry name" value="HemW-like"/>
</dbReference>
<dbReference type="Pfam" id="PF04055">
    <property type="entry name" value="Radical_SAM"/>
    <property type="match status" value="1"/>
</dbReference>
<keyword evidence="2" id="KW-0349">Heme</keyword>
<dbReference type="PROSITE" id="PS51918">
    <property type="entry name" value="RADICAL_SAM"/>
    <property type="match status" value="1"/>
</dbReference>
<keyword evidence="2" id="KW-0408">Iron</keyword>
<name>A0A937W6D4_UNCTE</name>
<organism evidence="4 5">
    <name type="scientific">Tectimicrobiota bacterium</name>
    <dbReference type="NCBI Taxonomy" id="2528274"/>
    <lineage>
        <taxon>Bacteria</taxon>
        <taxon>Pseudomonadati</taxon>
        <taxon>Nitrospinota/Tectimicrobiota group</taxon>
        <taxon>Candidatus Tectimicrobiota</taxon>
    </lineage>
</organism>
<dbReference type="PANTHER" id="PTHR13932">
    <property type="entry name" value="COPROPORPHYRINIGEN III OXIDASE"/>
    <property type="match status" value="1"/>
</dbReference>
<reference evidence="4" key="1">
    <citation type="submission" date="2019-03" db="EMBL/GenBank/DDBJ databases">
        <title>Lake Tanganyika Metagenome-Assembled Genomes (MAGs).</title>
        <authorList>
            <person name="Tran P."/>
        </authorList>
    </citation>
    <scope>NUCLEOTIDE SEQUENCE</scope>
    <source>
        <strain evidence="4">K_DeepCast_65m_m2_066</strain>
    </source>
</reference>
<comment type="similarity">
    <text evidence="1">Belongs to the anaerobic coproporphyrinogen-III oxidase family. HemW subfamily.</text>
</comment>
<feature type="domain" description="Radical SAM core" evidence="3">
    <location>
        <begin position="2"/>
        <end position="238"/>
    </location>
</feature>
<dbReference type="NCBIfam" id="TIGR00539">
    <property type="entry name" value="hemN_rel"/>
    <property type="match status" value="1"/>
</dbReference>
<comment type="subcellular location">
    <subcellularLocation>
        <location evidence="2">Cytoplasm</location>
    </subcellularLocation>
</comment>
<protein>
    <recommendedName>
        <fullName evidence="2">Heme chaperone HemW</fullName>
    </recommendedName>
</protein>
<dbReference type="GO" id="GO:0005737">
    <property type="term" value="C:cytoplasm"/>
    <property type="evidence" value="ECO:0007669"/>
    <property type="project" value="UniProtKB-SubCell"/>
</dbReference>
<dbReference type="SUPFAM" id="SSF102114">
    <property type="entry name" value="Radical SAM enzymes"/>
    <property type="match status" value="1"/>
</dbReference>
<evidence type="ECO:0000259" key="3">
    <source>
        <dbReference type="PROSITE" id="PS51918"/>
    </source>
</evidence>
<dbReference type="EMBL" id="VGLS01000724">
    <property type="protein sequence ID" value="MBM3225911.1"/>
    <property type="molecule type" value="Genomic_DNA"/>
</dbReference>
<keyword evidence="2" id="KW-0479">Metal-binding</keyword>
<dbReference type="AlphaFoldDB" id="A0A937W6D4"/>
<keyword evidence="2" id="KW-0411">Iron-sulfur</keyword>
<sequence>MHTLAPPFGLYVHIPFCPQRCPYCAFTILTGHTELYERYVAAVCTEIRSWHHLASKGPLHTVFFGGGTPSLLAPAQIQRILHTAVSTFGLAAHAEVTLEANPTTADAQHFAAFHARGITRLSLGVQSFHDIDLQTLGRWHSAADAETAYRIARQVGFTNVSIDVIFSIPGATRQRWQTTVERLLDLAPEHISTYALTIEEGTRFARREHQGHLTPVTEEDDAWAYAWVMETLASAGYQHYEVSNFARPGYRSQHNWGYWHGADYLGVGLSAHSLLDGQRHWNRRGLHAYLTAVEAGQAPQAGAERLDAVAARLERLWLQLRTCTGVIFQPQELQVLLSDPKFQAMLDKGLLHLHDTTVHLTPAGFLFADAIGVEVAALLERAAAGTQRPTAGAHNGKKGHT</sequence>
<evidence type="ECO:0000313" key="4">
    <source>
        <dbReference type="EMBL" id="MBM3225911.1"/>
    </source>
</evidence>
<evidence type="ECO:0000313" key="5">
    <source>
        <dbReference type="Proteomes" id="UP000712673"/>
    </source>
</evidence>
<dbReference type="PANTHER" id="PTHR13932:SF5">
    <property type="entry name" value="RADICAL S-ADENOSYL METHIONINE DOMAIN-CONTAINING PROTEIN 1, MITOCHONDRIAL"/>
    <property type="match status" value="1"/>
</dbReference>
<keyword evidence="2" id="KW-0963">Cytoplasm</keyword>
<dbReference type="InterPro" id="IPR006638">
    <property type="entry name" value="Elp3/MiaA/NifB-like_rSAM"/>
</dbReference>